<dbReference type="AlphaFoldDB" id="A0A3L6R653"/>
<sequence length="116" mass="12427">MKSLESKEFASSRLYFERYANWCLFSVTYRNFSKKNCSAPHRVVLHAPTGRSSPHAPTAHSLAPAPDARSSPSAPTVARPPRAGRPLARALVGCPLVPVHNAGARLSPSAPTAARL</sequence>
<dbReference type="EMBL" id="PQIB02000010">
    <property type="protein sequence ID" value="RLM93867.1"/>
    <property type="molecule type" value="Genomic_DNA"/>
</dbReference>
<accession>A0A3L6R653</accession>
<gene>
    <name evidence="2" type="ORF">C2845_PM08G16250</name>
</gene>
<evidence type="ECO:0000313" key="3">
    <source>
        <dbReference type="Proteomes" id="UP000275267"/>
    </source>
</evidence>
<comment type="caution">
    <text evidence="2">The sequence shown here is derived from an EMBL/GenBank/DDBJ whole genome shotgun (WGS) entry which is preliminary data.</text>
</comment>
<feature type="compositionally biased region" description="Low complexity" evidence="1">
    <location>
        <begin position="61"/>
        <end position="84"/>
    </location>
</feature>
<feature type="region of interest" description="Disordered" evidence="1">
    <location>
        <begin position="47"/>
        <end position="84"/>
    </location>
</feature>
<reference evidence="3" key="1">
    <citation type="journal article" date="2019" name="Nat. Commun.">
        <title>The genome of broomcorn millet.</title>
        <authorList>
            <person name="Zou C."/>
            <person name="Miki D."/>
            <person name="Li D."/>
            <person name="Tang Q."/>
            <person name="Xiao L."/>
            <person name="Rajput S."/>
            <person name="Deng P."/>
            <person name="Jia W."/>
            <person name="Huang R."/>
            <person name="Zhang M."/>
            <person name="Sun Y."/>
            <person name="Hu J."/>
            <person name="Fu X."/>
            <person name="Schnable P.S."/>
            <person name="Li F."/>
            <person name="Zhang H."/>
            <person name="Feng B."/>
            <person name="Zhu X."/>
            <person name="Liu R."/>
            <person name="Schnable J.C."/>
            <person name="Zhu J.-K."/>
            <person name="Zhang H."/>
        </authorList>
    </citation>
    <scope>NUCLEOTIDE SEQUENCE [LARGE SCALE GENOMIC DNA]</scope>
</reference>
<proteinExistence type="predicted"/>
<keyword evidence="3" id="KW-1185">Reference proteome</keyword>
<name>A0A3L6R653_PANMI</name>
<dbReference type="Proteomes" id="UP000275267">
    <property type="component" value="Unassembled WGS sequence"/>
</dbReference>
<evidence type="ECO:0000256" key="1">
    <source>
        <dbReference type="SAM" id="MobiDB-lite"/>
    </source>
</evidence>
<organism evidence="2 3">
    <name type="scientific">Panicum miliaceum</name>
    <name type="common">Proso millet</name>
    <name type="synonym">Broomcorn millet</name>
    <dbReference type="NCBI Taxonomy" id="4540"/>
    <lineage>
        <taxon>Eukaryota</taxon>
        <taxon>Viridiplantae</taxon>
        <taxon>Streptophyta</taxon>
        <taxon>Embryophyta</taxon>
        <taxon>Tracheophyta</taxon>
        <taxon>Spermatophyta</taxon>
        <taxon>Magnoliopsida</taxon>
        <taxon>Liliopsida</taxon>
        <taxon>Poales</taxon>
        <taxon>Poaceae</taxon>
        <taxon>PACMAD clade</taxon>
        <taxon>Panicoideae</taxon>
        <taxon>Panicodae</taxon>
        <taxon>Paniceae</taxon>
        <taxon>Panicinae</taxon>
        <taxon>Panicum</taxon>
        <taxon>Panicum sect. Panicum</taxon>
    </lineage>
</organism>
<protein>
    <submittedName>
        <fullName evidence="2">Uncharacterized protein</fullName>
    </submittedName>
</protein>
<evidence type="ECO:0000313" key="2">
    <source>
        <dbReference type="EMBL" id="RLM93867.1"/>
    </source>
</evidence>